<protein>
    <submittedName>
        <fullName evidence="2">Uncharacterized protein</fullName>
    </submittedName>
</protein>
<evidence type="ECO:0000313" key="2">
    <source>
        <dbReference type="EMBL" id="KAF6034042.1"/>
    </source>
</evidence>
<reference evidence="2" key="1">
    <citation type="submission" date="2020-06" db="EMBL/GenBank/DDBJ databases">
        <title>Draft genome of Bugula neritina, a colonial animal packing powerful symbionts and potential medicines.</title>
        <authorList>
            <person name="Rayko M."/>
        </authorList>
    </citation>
    <scope>NUCLEOTIDE SEQUENCE [LARGE SCALE GENOMIC DNA]</scope>
    <source>
        <strain evidence="2">Kwan_BN1</strain>
    </source>
</reference>
<dbReference type="EMBL" id="VXIV02001171">
    <property type="protein sequence ID" value="KAF6034042.1"/>
    <property type="molecule type" value="Genomic_DNA"/>
</dbReference>
<comment type="caution">
    <text evidence="2">The sequence shown here is derived from an EMBL/GenBank/DDBJ whole genome shotgun (WGS) entry which is preliminary data.</text>
</comment>
<feature type="region of interest" description="Disordered" evidence="1">
    <location>
        <begin position="25"/>
        <end position="47"/>
    </location>
</feature>
<organism evidence="2 3">
    <name type="scientific">Bugula neritina</name>
    <name type="common">Brown bryozoan</name>
    <name type="synonym">Sertularia neritina</name>
    <dbReference type="NCBI Taxonomy" id="10212"/>
    <lineage>
        <taxon>Eukaryota</taxon>
        <taxon>Metazoa</taxon>
        <taxon>Spiralia</taxon>
        <taxon>Lophotrochozoa</taxon>
        <taxon>Bryozoa</taxon>
        <taxon>Gymnolaemata</taxon>
        <taxon>Cheilostomatida</taxon>
        <taxon>Flustrina</taxon>
        <taxon>Buguloidea</taxon>
        <taxon>Bugulidae</taxon>
        <taxon>Bugula</taxon>
    </lineage>
</organism>
<evidence type="ECO:0000313" key="3">
    <source>
        <dbReference type="Proteomes" id="UP000593567"/>
    </source>
</evidence>
<proteinExistence type="predicted"/>
<feature type="compositionally biased region" description="Basic and acidic residues" evidence="1">
    <location>
        <begin position="25"/>
        <end position="35"/>
    </location>
</feature>
<gene>
    <name evidence="2" type="ORF">EB796_007656</name>
</gene>
<name>A0A7J7K5Z7_BUGNE</name>
<dbReference type="Proteomes" id="UP000593567">
    <property type="component" value="Unassembled WGS sequence"/>
</dbReference>
<keyword evidence="3" id="KW-1185">Reference proteome</keyword>
<dbReference type="AlphaFoldDB" id="A0A7J7K5Z7"/>
<sequence>MSSCLVCVELAANIVIHRAGDFAEHKDGESHESRNDLLSSTRYPNGKESCSHDVFVINSHGPFSRYTAQLHQPLLAHLSCL</sequence>
<evidence type="ECO:0000256" key="1">
    <source>
        <dbReference type="SAM" id="MobiDB-lite"/>
    </source>
</evidence>
<accession>A0A7J7K5Z7</accession>